<comment type="caution">
    <text evidence="2">The sequence shown here is derived from an EMBL/GenBank/DDBJ whole genome shotgun (WGS) entry which is preliminary data.</text>
</comment>
<dbReference type="InterPro" id="IPR028322">
    <property type="entry name" value="PNRC-like_rgn"/>
</dbReference>
<reference evidence="2" key="1">
    <citation type="submission" date="2019-10" db="EMBL/GenBank/DDBJ databases">
        <authorList>
            <person name="Zhang R."/>
            <person name="Pan Y."/>
            <person name="Wang J."/>
            <person name="Ma R."/>
            <person name="Yu S."/>
        </authorList>
    </citation>
    <scope>NUCLEOTIDE SEQUENCE</scope>
    <source>
        <strain evidence="2">LA-IB0</strain>
        <tissue evidence="2">Leaf</tissue>
    </source>
</reference>
<organism evidence="2 3">
    <name type="scientific">Buddleja alternifolia</name>
    <dbReference type="NCBI Taxonomy" id="168488"/>
    <lineage>
        <taxon>Eukaryota</taxon>
        <taxon>Viridiplantae</taxon>
        <taxon>Streptophyta</taxon>
        <taxon>Embryophyta</taxon>
        <taxon>Tracheophyta</taxon>
        <taxon>Spermatophyta</taxon>
        <taxon>Magnoliopsida</taxon>
        <taxon>eudicotyledons</taxon>
        <taxon>Gunneridae</taxon>
        <taxon>Pentapetalae</taxon>
        <taxon>asterids</taxon>
        <taxon>lamiids</taxon>
        <taxon>Lamiales</taxon>
        <taxon>Scrophulariaceae</taxon>
        <taxon>Buddlejeae</taxon>
        <taxon>Buddleja</taxon>
    </lineage>
</organism>
<dbReference type="PANTHER" id="PTHR35306">
    <property type="entry name" value="BNAA03G57290D PROTEIN"/>
    <property type="match status" value="1"/>
</dbReference>
<protein>
    <submittedName>
        <fullName evidence="2">Uncharacterized protein</fullName>
    </submittedName>
</protein>
<evidence type="ECO:0000313" key="3">
    <source>
        <dbReference type="Proteomes" id="UP000826271"/>
    </source>
</evidence>
<evidence type="ECO:0000313" key="2">
    <source>
        <dbReference type="EMBL" id="KAG8370731.1"/>
    </source>
</evidence>
<keyword evidence="3" id="KW-1185">Reference proteome</keyword>
<dbReference type="Proteomes" id="UP000826271">
    <property type="component" value="Unassembled WGS sequence"/>
</dbReference>
<evidence type="ECO:0000256" key="1">
    <source>
        <dbReference type="SAM" id="MobiDB-lite"/>
    </source>
</evidence>
<dbReference type="PANTHER" id="PTHR35306:SF1">
    <property type="entry name" value="VQ DOMAIN-CONTAINING PROTEIN"/>
    <property type="match status" value="1"/>
</dbReference>
<dbReference type="EMBL" id="WHWC01000013">
    <property type="protein sequence ID" value="KAG8370731.1"/>
    <property type="molecule type" value="Genomic_DNA"/>
</dbReference>
<name>A0AAV6WJM5_9LAMI</name>
<sequence length="267" mass="29038">MLLCFYLCAVFVDLKKLKSEGAVVVDFGGCGGDLKLLIAYDYFCFSVVKLLIEMETLVVVAHHKDHHQYYGRDGGHVSTEFDMFGTAPAGGFAGINCRIFESGAGLLPTPSNSCSTPVTKKTFFDSFSPKTPSPLVNENQKSLTKNAKSSAIAIPVTINFENEGGFHFSERWAGPAYSNSPPPSSLPLPKFSMRPKRTVSLELPTSAYKIDLHSFAKSAPSSPTRGRSPSPNDMFGCPESATSDMFDRADSATKTLRRILNLDISDE</sequence>
<feature type="region of interest" description="Disordered" evidence="1">
    <location>
        <begin position="217"/>
        <end position="244"/>
    </location>
</feature>
<accession>A0AAV6WJM5</accession>
<dbReference type="GO" id="GO:0016071">
    <property type="term" value="P:mRNA metabolic process"/>
    <property type="evidence" value="ECO:0007669"/>
    <property type="project" value="UniProtKB-ARBA"/>
</dbReference>
<feature type="compositionally biased region" description="Low complexity" evidence="1">
    <location>
        <begin position="218"/>
        <end position="231"/>
    </location>
</feature>
<dbReference type="AlphaFoldDB" id="A0AAV6WJM5"/>
<dbReference type="Pfam" id="PF15365">
    <property type="entry name" value="PNRC"/>
    <property type="match status" value="1"/>
</dbReference>
<proteinExistence type="predicted"/>
<gene>
    <name evidence="2" type="ORF">BUALT_Bualt13G0013800</name>
</gene>